<reference evidence="1" key="1">
    <citation type="journal article" date="2014" name="Int. J. Syst. Evol. Microbiol.">
        <title>Complete genome sequence of Corynebacterium casei LMG S-19264T (=DSM 44701T), isolated from a smear-ripened cheese.</title>
        <authorList>
            <consortium name="US DOE Joint Genome Institute (JGI-PGF)"/>
            <person name="Walter F."/>
            <person name="Albersmeier A."/>
            <person name="Kalinowski J."/>
            <person name="Ruckert C."/>
        </authorList>
    </citation>
    <scope>NUCLEOTIDE SEQUENCE</scope>
    <source>
        <strain evidence="1">CCM 8606</strain>
    </source>
</reference>
<name>A0A8J3AMX8_9BIFI</name>
<dbReference type="RefSeq" id="WP_188354865.1">
    <property type="nucleotide sequence ID" value="NZ_BMDH01000001.1"/>
</dbReference>
<evidence type="ECO:0000313" key="1">
    <source>
        <dbReference type="EMBL" id="GGI13742.1"/>
    </source>
</evidence>
<protein>
    <submittedName>
        <fullName evidence="1">Uncharacterized protein</fullName>
    </submittedName>
</protein>
<sequence>MNTVSNAHGTHNEQYHNNAAYDEDMPLIPGDLCLVDLSQGDCFNIDACCDDQEKALIATLRAYLRPEQAPERLMKRLRHCLDDVCNEHADSNVEAPTATMHIEQRIERTTVTTADGVAAYTQETVIRTSSTLE</sequence>
<evidence type="ECO:0000313" key="2">
    <source>
        <dbReference type="Proteomes" id="UP000619536"/>
    </source>
</evidence>
<gene>
    <name evidence="1" type="ORF">GCM10007377_07480</name>
</gene>
<proteinExistence type="predicted"/>
<keyword evidence="2" id="KW-1185">Reference proteome</keyword>
<organism evidence="1 2">
    <name type="scientific">Galliscardovia ingluviei</name>
    <dbReference type="NCBI Taxonomy" id="1769422"/>
    <lineage>
        <taxon>Bacteria</taxon>
        <taxon>Bacillati</taxon>
        <taxon>Actinomycetota</taxon>
        <taxon>Actinomycetes</taxon>
        <taxon>Bifidobacteriales</taxon>
        <taxon>Bifidobacteriaceae</taxon>
        <taxon>Galliscardovia</taxon>
    </lineage>
</organism>
<accession>A0A8J3AMX8</accession>
<dbReference type="Proteomes" id="UP000619536">
    <property type="component" value="Unassembled WGS sequence"/>
</dbReference>
<dbReference type="AlphaFoldDB" id="A0A8J3AMX8"/>
<comment type="caution">
    <text evidence="1">The sequence shown here is derived from an EMBL/GenBank/DDBJ whole genome shotgun (WGS) entry which is preliminary data.</text>
</comment>
<dbReference type="EMBL" id="BMDH01000001">
    <property type="protein sequence ID" value="GGI13742.1"/>
    <property type="molecule type" value="Genomic_DNA"/>
</dbReference>
<reference evidence="1" key="2">
    <citation type="submission" date="2020-09" db="EMBL/GenBank/DDBJ databases">
        <authorList>
            <person name="Sun Q."/>
            <person name="Sedlacek I."/>
        </authorList>
    </citation>
    <scope>NUCLEOTIDE SEQUENCE</scope>
    <source>
        <strain evidence="1">CCM 8606</strain>
    </source>
</reference>